<proteinExistence type="inferred from homology"/>
<organism evidence="4 5">
    <name type="scientific">Kribbella deserti</name>
    <dbReference type="NCBI Taxonomy" id="1926257"/>
    <lineage>
        <taxon>Bacteria</taxon>
        <taxon>Bacillati</taxon>
        <taxon>Actinomycetota</taxon>
        <taxon>Actinomycetes</taxon>
        <taxon>Propionibacteriales</taxon>
        <taxon>Kribbellaceae</taxon>
        <taxon>Kribbella</taxon>
    </lineage>
</organism>
<name>A0ABV6QNG5_9ACTN</name>
<dbReference type="Gene3D" id="1.10.1470.10">
    <property type="entry name" value="YjbJ"/>
    <property type="match status" value="1"/>
</dbReference>
<accession>A0ABV6QNG5</accession>
<dbReference type="InterPro" id="IPR036629">
    <property type="entry name" value="YjbJ_sf"/>
</dbReference>
<dbReference type="Proteomes" id="UP001589890">
    <property type="component" value="Unassembled WGS sequence"/>
</dbReference>
<keyword evidence="5" id="KW-1185">Reference proteome</keyword>
<comment type="similarity">
    <text evidence="1">Belongs to the UPF0337 (CsbD) family.</text>
</comment>
<evidence type="ECO:0000256" key="2">
    <source>
        <dbReference type="SAM" id="MobiDB-lite"/>
    </source>
</evidence>
<dbReference type="SUPFAM" id="SSF69047">
    <property type="entry name" value="Hypothetical protein YjbJ"/>
    <property type="match status" value="1"/>
</dbReference>
<evidence type="ECO:0000313" key="5">
    <source>
        <dbReference type="Proteomes" id="UP001589890"/>
    </source>
</evidence>
<evidence type="ECO:0000259" key="3">
    <source>
        <dbReference type="Pfam" id="PF05532"/>
    </source>
</evidence>
<evidence type="ECO:0000256" key="1">
    <source>
        <dbReference type="ARBA" id="ARBA00009129"/>
    </source>
</evidence>
<dbReference type="Pfam" id="PF05532">
    <property type="entry name" value="CsbD"/>
    <property type="match status" value="1"/>
</dbReference>
<dbReference type="EMBL" id="JBHLTC010000023">
    <property type="protein sequence ID" value="MFC0626187.1"/>
    <property type="molecule type" value="Genomic_DNA"/>
</dbReference>
<dbReference type="RefSeq" id="WP_380049384.1">
    <property type="nucleotide sequence ID" value="NZ_JBHLTC010000023.1"/>
</dbReference>
<comment type="caution">
    <text evidence="4">The sequence shown here is derived from an EMBL/GenBank/DDBJ whole genome shotgun (WGS) entry which is preliminary data.</text>
</comment>
<protein>
    <submittedName>
        <fullName evidence="4">CsbD family protein</fullName>
    </submittedName>
</protein>
<evidence type="ECO:0000313" key="4">
    <source>
        <dbReference type="EMBL" id="MFC0626187.1"/>
    </source>
</evidence>
<sequence length="57" mass="6047">MGIADKARNAAEELAGKAKEAVGNLTDDKDLQAEGKTDQTKADLKNAGENIKDAFKK</sequence>
<reference evidence="4 5" key="1">
    <citation type="submission" date="2024-09" db="EMBL/GenBank/DDBJ databases">
        <authorList>
            <person name="Sun Q."/>
            <person name="Mori K."/>
        </authorList>
    </citation>
    <scope>NUCLEOTIDE SEQUENCE [LARGE SCALE GENOMIC DNA]</scope>
    <source>
        <strain evidence="4 5">CGMCC 1.15906</strain>
    </source>
</reference>
<gene>
    <name evidence="4" type="ORF">ACFFGN_19065</name>
</gene>
<feature type="domain" description="CsbD-like" evidence="3">
    <location>
        <begin position="5"/>
        <end position="57"/>
    </location>
</feature>
<feature type="region of interest" description="Disordered" evidence="2">
    <location>
        <begin position="25"/>
        <end position="57"/>
    </location>
</feature>
<dbReference type="InterPro" id="IPR008462">
    <property type="entry name" value="CsbD"/>
</dbReference>